<dbReference type="GO" id="GO:0031177">
    <property type="term" value="F:phosphopantetheine binding"/>
    <property type="evidence" value="ECO:0007669"/>
    <property type="project" value="InterPro"/>
</dbReference>
<evidence type="ECO:0000313" key="9">
    <source>
        <dbReference type="EMBL" id="MBB3061498.1"/>
    </source>
</evidence>
<dbReference type="SMART" id="SM00827">
    <property type="entry name" value="PKS_AT"/>
    <property type="match status" value="1"/>
</dbReference>
<evidence type="ECO:0000256" key="1">
    <source>
        <dbReference type="ARBA" id="ARBA00006484"/>
    </source>
</evidence>
<dbReference type="InterPro" id="IPR032821">
    <property type="entry name" value="PKS_assoc"/>
</dbReference>
<dbReference type="SMART" id="SM00822">
    <property type="entry name" value="PKS_KR"/>
    <property type="match status" value="1"/>
</dbReference>
<dbReference type="Pfam" id="PF21089">
    <property type="entry name" value="PKS_DH_N"/>
    <property type="match status" value="1"/>
</dbReference>
<dbReference type="GO" id="GO:0006633">
    <property type="term" value="P:fatty acid biosynthetic process"/>
    <property type="evidence" value="ECO:0007669"/>
    <property type="project" value="TreeGrafter"/>
</dbReference>
<dbReference type="SUPFAM" id="SSF53901">
    <property type="entry name" value="Thiolase-like"/>
    <property type="match status" value="1"/>
</dbReference>
<reference evidence="9 10" key="1">
    <citation type="submission" date="2020-08" db="EMBL/GenBank/DDBJ databases">
        <title>Genomic Encyclopedia of Type Strains, Phase III (KMG-III): the genomes of soil and plant-associated and newly described type strains.</title>
        <authorList>
            <person name="Whitman W."/>
        </authorList>
    </citation>
    <scope>NUCLEOTIDE SEQUENCE [LARGE SCALE GENOMIC DNA]</scope>
    <source>
        <strain evidence="9 10">CECT 8799</strain>
    </source>
</reference>
<comment type="caution">
    <text evidence="9">The sequence shown here is derived from an EMBL/GenBank/DDBJ whole genome shotgun (WGS) entry which is preliminary data.</text>
</comment>
<dbReference type="InterPro" id="IPR020806">
    <property type="entry name" value="PKS_PP-bd"/>
</dbReference>
<dbReference type="Gene3D" id="3.30.70.3290">
    <property type="match status" value="1"/>
</dbReference>
<dbReference type="Pfam" id="PF00550">
    <property type="entry name" value="PP-binding"/>
    <property type="match status" value="1"/>
</dbReference>
<dbReference type="InterPro" id="IPR014043">
    <property type="entry name" value="Acyl_transferase_dom"/>
</dbReference>
<dbReference type="Pfam" id="PF08659">
    <property type="entry name" value="KR"/>
    <property type="match status" value="1"/>
</dbReference>
<dbReference type="Pfam" id="PF00698">
    <property type="entry name" value="Acyl_transf_1"/>
    <property type="match status" value="1"/>
</dbReference>
<organism evidence="9 10">
    <name type="scientific">Microbulbifer rhizosphaerae</name>
    <dbReference type="NCBI Taxonomy" id="1562603"/>
    <lineage>
        <taxon>Bacteria</taxon>
        <taxon>Pseudomonadati</taxon>
        <taxon>Pseudomonadota</taxon>
        <taxon>Gammaproteobacteria</taxon>
        <taxon>Cellvibrionales</taxon>
        <taxon>Microbulbiferaceae</taxon>
        <taxon>Microbulbifer</taxon>
    </lineage>
</organism>
<dbReference type="RefSeq" id="WP_183459958.1">
    <property type="nucleotide sequence ID" value="NZ_JACHWZ010000010.1"/>
</dbReference>
<dbReference type="SUPFAM" id="SSF47336">
    <property type="entry name" value="ACP-like"/>
    <property type="match status" value="1"/>
</dbReference>
<name>A0A7W4Z961_9GAMM</name>
<evidence type="ECO:0000313" key="10">
    <source>
        <dbReference type="Proteomes" id="UP000535937"/>
    </source>
</evidence>
<dbReference type="InterPro" id="IPR020807">
    <property type="entry name" value="PKS_DH"/>
</dbReference>
<dbReference type="InterPro" id="IPR014031">
    <property type="entry name" value="Ketoacyl_synth_C"/>
</dbReference>
<dbReference type="Gene3D" id="3.40.47.10">
    <property type="match status" value="1"/>
</dbReference>
<dbReference type="Pfam" id="PF16197">
    <property type="entry name" value="KAsynt_C_assoc"/>
    <property type="match status" value="1"/>
</dbReference>
<evidence type="ECO:0000256" key="2">
    <source>
        <dbReference type="ARBA" id="ARBA00022450"/>
    </source>
</evidence>
<dbReference type="SUPFAM" id="SSF52151">
    <property type="entry name" value="FabD/lysophospholipase-like"/>
    <property type="match status" value="1"/>
</dbReference>
<dbReference type="InterPro" id="IPR016035">
    <property type="entry name" value="Acyl_Trfase/lysoPLipase"/>
</dbReference>
<dbReference type="InterPro" id="IPR049551">
    <property type="entry name" value="PKS_DH_C"/>
</dbReference>
<dbReference type="InterPro" id="IPR049900">
    <property type="entry name" value="PKS_mFAS_DH"/>
</dbReference>
<dbReference type="EMBL" id="JACHWZ010000010">
    <property type="protein sequence ID" value="MBB3061498.1"/>
    <property type="molecule type" value="Genomic_DNA"/>
</dbReference>
<dbReference type="InterPro" id="IPR013968">
    <property type="entry name" value="PKS_KR"/>
</dbReference>
<dbReference type="Proteomes" id="UP000535937">
    <property type="component" value="Unassembled WGS sequence"/>
</dbReference>
<feature type="domain" description="Carrier" evidence="6">
    <location>
        <begin position="1941"/>
        <end position="2016"/>
    </location>
</feature>
<feature type="region of interest" description="N-terminal hotdog fold" evidence="5">
    <location>
        <begin position="886"/>
        <end position="1007"/>
    </location>
</feature>
<feature type="domain" description="PKS/mFAS DH" evidence="8">
    <location>
        <begin position="886"/>
        <end position="1162"/>
    </location>
</feature>
<keyword evidence="4 9" id="KW-0808">Transferase</keyword>
<dbReference type="SMART" id="SM00823">
    <property type="entry name" value="PKS_PP"/>
    <property type="match status" value="1"/>
</dbReference>
<dbReference type="SUPFAM" id="SSF51735">
    <property type="entry name" value="NAD(P)-binding Rossmann-fold domains"/>
    <property type="match status" value="2"/>
</dbReference>
<dbReference type="Pfam" id="PF00109">
    <property type="entry name" value="ketoacyl-synt"/>
    <property type="match status" value="1"/>
</dbReference>
<dbReference type="Pfam" id="PF14765">
    <property type="entry name" value="PS-DH"/>
    <property type="match status" value="1"/>
</dbReference>
<dbReference type="Gene3D" id="1.10.1200.10">
    <property type="entry name" value="ACP-like"/>
    <property type="match status" value="1"/>
</dbReference>
<dbReference type="SMART" id="SM00826">
    <property type="entry name" value="PKS_DH"/>
    <property type="match status" value="1"/>
</dbReference>
<dbReference type="GO" id="GO:0004312">
    <property type="term" value="F:fatty acid synthase activity"/>
    <property type="evidence" value="ECO:0007669"/>
    <property type="project" value="TreeGrafter"/>
</dbReference>
<evidence type="ECO:0000256" key="3">
    <source>
        <dbReference type="ARBA" id="ARBA00022553"/>
    </source>
</evidence>
<dbReference type="InterPro" id="IPR009081">
    <property type="entry name" value="PP-bd_ACP"/>
</dbReference>
<feature type="active site" description="Proton donor; for dehydratase activity" evidence="5">
    <location>
        <position position="1079"/>
    </location>
</feature>
<gene>
    <name evidence="9" type="ORF">FHS09_002336</name>
</gene>
<dbReference type="PROSITE" id="PS52019">
    <property type="entry name" value="PKS_MFAS_DH"/>
    <property type="match status" value="1"/>
</dbReference>
<dbReference type="InterPro" id="IPR014030">
    <property type="entry name" value="Ketoacyl_synth_N"/>
</dbReference>
<feature type="domain" description="Ketosynthase family 3 (KS3)" evidence="7">
    <location>
        <begin position="1"/>
        <end position="426"/>
    </location>
</feature>
<dbReference type="InterPro" id="IPR036736">
    <property type="entry name" value="ACP-like_sf"/>
</dbReference>
<keyword evidence="3" id="KW-0597">Phosphoprotein</keyword>
<dbReference type="PROSITE" id="PS52004">
    <property type="entry name" value="KS3_2"/>
    <property type="match status" value="1"/>
</dbReference>
<dbReference type="InterPro" id="IPR057326">
    <property type="entry name" value="KR_dom"/>
</dbReference>
<dbReference type="PROSITE" id="PS50075">
    <property type="entry name" value="CARRIER"/>
    <property type="match status" value="1"/>
</dbReference>
<dbReference type="InterPro" id="IPR016039">
    <property type="entry name" value="Thiolase-like"/>
</dbReference>
<keyword evidence="2" id="KW-0596">Phosphopantetheine</keyword>
<proteinExistence type="inferred from homology"/>
<evidence type="ECO:0000256" key="5">
    <source>
        <dbReference type="PROSITE-ProRule" id="PRU01363"/>
    </source>
</evidence>
<accession>A0A7W4Z961</accession>
<evidence type="ECO:0000259" key="8">
    <source>
        <dbReference type="PROSITE" id="PS52019"/>
    </source>
</evidence>
<dbReference type="Gene3D" id="3.10.129.110">
    <property type="entry name" value="Polyketide synthase dehydratase"/>
    <property type="match status" value="1"/>
</dbReference>
<dbReference type="InterPro" id="IPR050091">
    <property type="entry name" value="PKS_NRPS_Biosynth_Enz"/>
</dbReference>
<evidence type="ECO:0000256" key="4">
    <source>
        <dbReference type="ARBA" id="ARBA00022679"/>
    </source>
</evidence>
<feature type="active site" description="Proton acceptor; for dehydratase activity" evidence="5">
    <location>
        <position position="918"/>
    </location>
</feature>
<evidence type="ECO:0000259" key="6">
    <source>
        <dbReference type="PROSITE" id="PS50075"/>
    </source>
</evidence>
<dbReference type="InterPro" id="IPR042104">
    <property type="entry name" value="PKS_dehydratase_sf"/>
</dbReference>
<evidence type="ECO:0000259" key="7">
    <source>
        <dbReference type="PROSITE" id="PS52004"/>
    </source>
</evidence>
<dbReference type="InterPro" id="IPR049552">
    <property type="entry name" value="PKS_DH_N"/>
</dbReference>
<dbReference type="Gene3D" id="3.40.366.10">
    <property type="entry name" value="Malonyl-Coenzyme A Acyl Carrier Protein, domain 2"/>
    <property type="match status" value="1"/>
</dbReference>
<comment type="similarity">
    <text evidence="1">Belongs to the short-chain dehydrogenases/reductases (SDR) family.</text>
</comment>
<dbReference type="InterPro" id="IPR001227">
    <property type="entry name" value="Ac_transferase_dom_sf"/>
</dbReference>
<dbReference type="Pfam" id="PF02801">
    <property type="entry name" value="Ketoacyl-synt_C"/>
    <property type="match status" value="1"/>
</dbReference>
<protein>
    <submittedName>
        <fullName evidence="9">Acyl transferase domain-containing protein/NAD(P)-dependent dehydrogenase (Short-subunit alcohol dehydrogenase family)/acyl carrier protein</fullName>
    </submittedName>
</protein>
<feature type="region of interest" description="C-terminal hotdog fold" evidence="5">
    <location>
        <begin position="1018"/>
        <end position="1162"/>
    </location>
</feature>
<keyword evidence="10" id="KW-1185">Reference proteome</keyword>
<dbReference type="SMART" id="SM00825">
    <property type="entry name" value="PKS_KS"/>
    <property type="match status" value="1"/>
</dbReference>
<dbReference type="PANTHER" id="PTHR43775:SF37">
    <property type="entry name" value="SI:DKEY-61P9.11"/>
    <property type="match status" value="1"/>
</dbReference>
<dbReference type="PANTHER" id="PTHR43775">
    <property type="entry name" value="FATTY ACID SYNTHASE"/>
    <property type="match status" value="1"/>
</dbReference>
<dbReference type="SUPFAM" id="SSF55048">
    <property type="entry name" value="Probable ACP-binding domain of malonyl-CoA ACP transacylase"/>
    <property type="match status" value="1"/>
</dbReference>
<sequence>MIAIIGASCCLPGGIETVQDFWESLCAGNNMASDVPKSRWNSERFYHPDSSAPGKTYMSRGHFIERDLAQFDYDAFRISKREAEGLDPQQRLLLELTWQAMEESGFTLDALPSRKVGVYVGGFTMDHFLGQFSAENRPNIGVHTASGSTLTMLSNRISHTFDFQGPSLTIDTACSSSLVAYHYACEDLRKGLCDIAVVGGVNLMMRPEYPIGMAKGGFLAADGRSKSFDASGDGYGRGEGGVVLVLRREEDAKLDCNSIWALHAGSGVNQDGRTPGITLPSGEAQTALMEDVLQRHNIDADAVAYVEAHGTGTAAGDPIEAASISSVYGRRRQGNICYIGSAKSNVGHLEAGSGLVGVLKAALIAKTRTIPPIAGFNQPNPKIELDERRMALADQLRSIGDSFKQPMVAINSFGYGGTNAHVVLQHYSADAELEATSDSEQQSDQLILLLSAATRKALLERARQALRLLAQHPQRIDDVVKSFSRHASLSKERVCFIARDNIDLLAQLNDFLDEPEPHIEVCTRPRRKIGFVYTGMGPQWYGMGQQLYRENSLYREAALDFDERFKAIAGFSILQEMQKDEQSSRIGETEFAQPANLLIQVALTHTLRAYGIEPHAVTGHSVGDVTAAFVSGGLSLDDAIRVSLARSQLQGTLRNRGSMLAAAVDEPTALELIAQTGAENTSLAAENSPQSVTLAGPETELGAIAKVLQQRDLFHRMLTVEVPYHSPVMDEIHGALQERLADLDCRPLRRPCFSTVTGGAFQGPFDNSYWNRNVRQPVRFRKAIEAMVDAGCEYFLEVGPHPVLARSLQETVAQFEEADCTNGFVLRRGEDEITTLKQCVKHLYSQSNGFARTPLGRHRRLSLPAYPWDKKEVWSESPQTHADRCGEILSPMLERTGEEPGIYLTDLSLYHLDYLKSHVVDGSPVIPAAAVVEAALETARLQRTDGNTLRIADARFMRTLALDDRGEQLLIRHQHKQQQLTVLGAAERGAGAFKTEMAQMTLQHCNRDLGRADAPDCPVADDIPSLYTMFNDVGLHSDELFQTVLELRHNIPGDRFQSLVEVNSRLECDGYLFHPTLLDGIFQSTAAFISDTSSAYIPVSVQEILLQPPAVSPRRVGVNGSLRHRDSDTVSADLQVFCVDSRRVLMQINGLTVKRIKEVDDAQLLPAGNYQSLWQATDELVLSSASGNRILLLASEEQPLAELVALLTQDGARVDSRTLSLRDLSPAWHVGDTPMELDGRAALAEELSLRDYDSVVLWADLQERNPAAAAEAVCALAQAMRRDSGSPPRLSAIVENAAAVTGGEILSPQSGAILGALRVIWSEMEDVQVRLIDLDDMANTDPYLLLGELLNGNWCDEVAFRQGQRFQSLVHNQPAPLFSSSIQLAPGEPYRWLPTGHNWLKEALPLQRDRLIDGIVVELSAGGDRSEFARTAATVPSLIVGRQEVASELGILEKRCVTVAPLGEGNVAPIPAAGAPWLPVDDENLSAGQVMQAAFAAWGQVIVQRQQLVAGDRVLTDTSPLGCAIADAARAAEAEVSTVDQPQQSSGGFALIAAPLGDWCRHHDFSCLLPGGKLVNTDLRRADHLPAGVGLAVEELCRYRADFESTLQRLLGEGGRPPVFKALRLGGMEKLASADLQHQPVLDWRIPEEGAAATAPSRYDWDSSHWMLVTGGLGGIGEKFIQWLAEQSVRKIVIAGRSAESKVTAHPSWQKLALDGVELAYIRGDIADPGFVEQLEDFQRDRGAITTVAHLAGIIDDSPLSEMRSDAFRSVIRVKAAGINNILRALPVKQLHTVINFSSIALVTGNSRQANYCAANQYLENIGRNLRRQGVNSLVVHVGAIRDVGMIQRDRRLRQHINNTGLSLISSASLFVGINHALLRGDSVVTAAGEPNWEQWSQLEVGAARAPRFREVLADVGSGGTDIYQNLRQDLAGTDPGVRQTIVGELIRDAFAPVLRLPAEEIPLHSEFSDLGIDSLMAAELQGLLKKILGMDVSILNLIGENQSVRKLADTELNKMGLEA</sequence>
<dbReference type="InterPro" id="IPR020841">
    <property type="entry name" value="PKS_Beta-ketoAc_synthase_dom"/>
</dbReference>
<dbReference type="InterPro" id="IPR036291">
    <property type="entry name" value="NAD(P)-bd_dom_sf"/>
</dbReference>
<dbReference type="Gene3D" id="3.40.50.720">
    <property type="entry name" value="NAD(P)-binding Rossmann-like Domain"/>
    <property type="match status" value="2"/>
</dbReference>
<dbReference type="InterPro" id="IPR016036">
    <property type="entry name" value="Malonyl_transacylase_ACP-bd"/>
</dbReference>
<dbReference type="CDD" id="cd00833">
    <property type="entry name" value="PKS"/>
    <property type="match status" value="1"/>
</dbReference>